<dbReference type="GO" id="GO:0006355">
    <property type="term" value="P:regulation of DNA-templated transcription"/>
    <property type="evidence" value="ECO:0007669"/>
    <property type="project" value="InterPro"/>
</dbReference>
<dbReference type="Pfam" id="PF00196">
    <property type="entry name" value="GerE"/>
    <property type="match status" value="1"/>
</dbReference>
<dbReference type="GO" id="GO:0000160">
    <property type="term" value="P:phosphorelay signal transduction system"/>
    <property type="evidence" value="ECO:0007669"/>
    <property type="project" value="InterPro"/>
</dbReference>
<dbReference type="PROSITE" id="PS50110">
    <property type="entry name" value="RESPONSE_REGULATORY"/>
    <property type="match status" value="1"/>
</dbReference>
<dbReference type="InterPro" id="IPR001789">
    <property type="entry name" value="Sig_transdc_resp-reg_receiver"/>
</dbReference>
<feature type="domain" description="HTH luxR-type" evidence="4">
    <location>
        <begin position="139"/>
        <end position="204"/>
    </location>
</feature>
<dbReference type="PROSITE" id="PS00622">
    <property type="entry name" value="HTH_LUXR_1"/>
    <property type="match status" value="1"/>
</dbReference>
<feature type="modified residue" description="4-aspartylphosphate" evidence="3">
    <location>
        <position position="58"/>
    </location>
</feature>
<accession>A0A2T9IYR4</accession>
<evidence type="ECO:0000256" key="3">
    <source>
        <dbReference type="PROSITE-ProRule" id="PRU00169"/>
    </source>
</evidence>
<dbReference type="InterPro" id="IPR000792">
    <property type="entry name" value="Tscrpt_reg_LuxR_C"/>
</dbReference>
<dbReference type="Gene3D" id="3.40.50.2300">
    <property type="match status" value="1"/>
</dbReference>
<dbReference type="SMART" id="SM00448">
    <property type="entry name" value="REC"/>
    <property type="match status" value="1"/>
</dbReference>
<dbReference type="InterPro" id="IPR016032">
    <property type="entry name" value="Sig_transdc_resp-reg_C-effctor"/>
</dbReference>
<dbReference type="SUPFAM" id="SSF46894">
    <property type="entry name" value="C-terminal effector domain of the bipartite response regulators"/>
    <property type="match status" value="1"/>
</dbReference>
<dbReference type="InterPro" id="IPR039420">
    <property type="entry name" value="WalR-like"/>
</dbReference>
<evidence type="ECO:0000259" key="4">
    <source>
        <dbReference type="PROSITE" id="PS50043"/>
    </source>
</evidence>
<keyword evidence="7" id="KW-1185">Reference proteome</keyword>
<name>A0A2T9IYR4_9CAUL</name>
<evidence type="ECO:0000313" key="7">
    <source>
        <dbReference type="Proteomes" id="UP000244913"/>
    </source>
</evidence>
<dbReference type="PROSITE" id="PS50043">
    <property type="entry name" value="HTH_LUXR_2"/>
    <property type="match status" value="1"/>
</dbReference>
<dbReference type="EMBL" id="QDKP01000063">
    <property type="protein sequence ID" value="PVM72330.1"/>
    <property type="molecule type" value="Genomic_DNA"/>
</dbReference>
<feature type="domain" description="Response regulatory" evidence="5">
    <location>
        <begin position="7"/>
        <end position="123"/>
    </location>
</feature>
<dbReference type="InterPro" id="IPR011006">
    <property type="entry name" value="CheY-like_superfamily"/>
</dbReference>
<dbReference type="CDD" id="cd06170">
    <property type="entry name" value="LuxR_C_like"/>
    <property type="match status" value="1"/>
</dbReference>
<evidence type="ECO:0000256" key="2">
    <source>
        <dbReference type="ARBA" id="ARBA00023125"/>
    </source>
</evidence>
<dbReference type="PRINTS" id="PR00038">
    <property type="entry name" value="HTHLUXR"/>
</dbReference>
<dbReference type="Proteomes" id="UP000244913">
    <property type="component" value="Unassembled WGS sequence"/>
</dbReference>
<proteinExistence type="predicted"/>
<sequence>MLGGRISVLIVDDHPLLREGVAAVLEAEGDMVVVGEAKDGAEAVALFAQTGPDIVLMDLQMPDIDGVEAIAAIRAQAPRARIIVLTTYAGDVRALRALKAGASGYLLKSSLRRELIDTIRAVHSGKRQLHPQVAHDIAINATAEPLSEREIDVLRRVSTGQANKEIARGLALSEDTVKGHMRSIFNKLEVTDRTQAVTVGHRRGIIQL</sequence>
<comment type="caution">
    <text evidence="6">The sequence shown here is derived from an EMBL/GenBank/DDBJ whole genome shotgun (WGS) entry which is preliminary data.</text>
</comment>
<dbReference type="RefSeq" id="WP_116569744.1">
    <property type="nucleotide sequence ID" value="NZ_QDKP01000063.1"/>
</dbReference>
<evidence type="ECO:0000256" key="1">
    <source>
        <dbReference type="ARBA" id="ARBA00022553"/>
    </source>
</evidence>
<dbReference type="PANTHER" id="PTHR43214:SF43">
    <property type="entry name" value="TWO-COMPONENT RESPONSE REGULATOR"/>
    <property type="match status" value="1"/>
</dbReference>
<dbReference type="SUPFAM" id="SSF52172">
    <property type="entry name" value="CheY-like"/>
    <property type="match status" value="1"/>
</dbReference>
<protein>
    <submittedName>
        <fullName evidence="6">DNA-binding response regulator</fullName>
    </submittedName>
</protein>
<dbReference type="InterPro" id="IPR058245">
    <property type="entry name" value="NreC/VraR/RcsB-like_REC"/>
</dbReference>
<keyword evidence="1 3" id="KW-0597">Phosphoprotein</keyword>
<dbReference type="SMART" id="SM00421">
    <property type="entry name" value="HTH_LUXR"/>
    <property type="match status" value="1"/>
</dbReference>
<dbReference type="AlphaFoldDB" id="A0A2T9IYR4"/>
<organism evidence="6 7">
    <name type="scientific">Caulobacter radicis</name>
    <dbReference type="NCBI Taxonomy" id="2172650"/>
    <lineage>
        <taxon>Bacteria</taxon>
        <taxon>Pseudomonadati</taxon>
        <taxon>Pseudomonadota</taxon>
        <taxon>Alphaproteobacteria</taxon>
        <taxon>Caulobacterales</taxon>
        <taxon>Caulobacteraceae</taxon>
        <taxon>Caulobacter</taxon>
    </lineage>
</organism>
<dbReference type="PANTHER" id="PTHR43214">
    <property type="entry name" value="TWO-COMPONENT RESPONSE REGULATOR"/>
    <property type="match status" value="1"/>
</dbReference>
<evidence type="ECO:0000259" key="5">
    <source>
        <dbReference type="PROSITE" id="PS50110"/>
    </source>
</evidence>
<gene>
    <name evidence="6" type="ORF">DDF65_22390</name>
</gene>
<keyword evidence="2 6" id="KW-0238">DNA-binding</keyword>
<dbReference type="Pfam" id="PF00072">
    <property type="entry name" value="Response_reg"/>
    <property type="match status" value="1"/>
</dbReference>
<dbReference type="GO" id="GO:0003677">
    <property type="term" value="F:DNA binding"/>
    <property type="evidence" value="ECO:0007669"/>
    <property type="project" value="UniProtKB-KW"/>
</dbReference>
<reference evidence="6 7" key="1">
    <citation type="submission" date="2018-04" db="EMBL/GenBank/DDBJ databases">
        <title>The genome sequence of Caulobacter sp. 736.</title>
        <authorList>
            <person name="Gao J."/>
            <person name="Sun J."/>
        </authorList>
    </citation>
    <scope>NUCLEOTIDE SEQUENCE [LARGE SCALE GENOMIC DNA]</scope>
    <source>
        <strain evidence="6 7">736</strain>
    </source>
</reference>
<evidence type="ECO:0000313" key="6">
    <source>
        <dbReference type="EMBL" id="PVM72330.1"/>
    </source>
</evidence>
<dbReference type="CDD" id="cd17535">
    <property type="entry name" value="REC_NarL-like"/>
    <property type="match status" value="1"/>
</dbReference>